<dbReference type="AlphaFoldDB" id="A0A117QW34"/>
<gene>
    <name evidence="1" type="ORF">AQJ46_48430</name>
</gene>
<dbReference type="EMBL" id="LMWU01000077">
    <property type="protein sequence ID" value="KUN57209.1"/>
    <property type="molecule type" value="Genomic_DNA"/>
</dbReference>
<name>A0A117QW34_9ACTN</name>
<comment type="caution">
    <text evidence="1">The sequence shown here is derived from an EMBL/GenBank/DDBJ whole genome shotgun (WGS) entry which is preliminary data.</text>
</comment>
<evidence type="ECO:0000313" key="1">
    <source>
        <dbReference type="EMBL" id="KUN57209.1"/>
    </source>
</evidence>
<dbReference type="Proteomes" id="UP000053669">
    <property type="component" value="Unassembled WGS sequence"/>
</dbReference>
<organism evidence="1 2">
    <name type="scientific">Streptomyces canus</name>
    <dbReference type="NCBI Taxonomy" id="58343"/>
    <lineage>
        <taxon>Bacteria</taxon>
        <taxon>Bacillati</taxon>
        <taxon>Actinomycetota</taxon>
        <taxon>Actinomycetes</taxon>
        <taxon>Kitasatosporales</taxon>
        <taxon>Streptomycetaceae</taxon>
        <taxon>Streptomyces</taxon>
        <taxon>Streptomyces aurantiacus group</taxon>
    </lineage>
</organism>
<reference evidence="1 2" key="1">
    <citation type="submission" date="2015-10" db="EMBL/GenBank/DDBJ databases">
        <title>Draft genome sequence of Streptomyces canus DSM 40017, type strain for the species Streptomyces canus.</title>
        <authorList>
            <person name="Ruckert C."/>
            <person name="Winkler A."/>
            <person name="Kalinowski J."/>
            <person name="Kampfer P."/>
            <person name="Glaeser S."/>
        </authorList>
    </citation>
    <scope>NUCLEOTIDE SEQUENCE [LARGE SCALE GENOMIC DNA]</scope>
    <source>
        <strain evidence="1 2">DSM 40017</strain>
    </source>
</reference>
<evidence type="ECO:0000313" key="2">
    <source>
        <dbReference type="Proteomes" id="UP000053669"/>
    </source>
</evidence>
<proteinExistence type="predicted"/>
<protein>
    <submittedName>
        <fullName evidence="1">Transposase</fullName>
    </submittedName>
</protein>
<accession>A0A117QW34</accession>
<sequence length="30" mass="3440">MRGIATRYEKTATIYRAGLHVASIFLWSAR</sequence>